<evidence type="ECO:0000256" key="9">
    <source>
        <dbReference type="ARBA" id="ARBA00022982"/>
    </source>
</evidence>
<feature type="binding site" description="covalent" evidence="16">
    <location>
        <position position="82"/>
    </location>
    <ligand>
        <name>heme c</name>
        <dbReference type="ChEBI" id="CHEBI:61717"/>
        <label>1</label>
    </ligand>
</feature>
<evidence type="ECO:0000256" key="3">
    <source>
        <dbReference type="ARBA" id="ARBA00022448"/>
    </source>
</evidence>
<dbReference type="PIRSF" id="PIRSF038455">
    <property type="entry name" value="SoxA"/>
    <property type="match status" value="1"/>
</dbReference>
<evidence type="ECO:0000256" key="4">
    <source>
        <dbReference type="ARBA" id="ARBA00022617"/>
    </source>
</evidence>
<keyword evidence="3 14" id="KW-0813">Transport</keyword>
<evidence type="ECO:0000256" key="12">
    <source>
        <dbReference type="ARBA" id="ARBA00048077"/>
    </source>
</evidence>
<feature type="domain" description="Cytochrome c" evidence="18">
    <location>
        <begin position="164"/>
        <end position="257"/>
    </location>
</feature>
<evidence type="ECO:0000256" key="15">
    <source>
        <dbReference type="PIRSR" id="PIRSR038455-1"/>
    </source>
</evidence>
<feature type="binding site" description="covalent" evidence="16">
    <location>
        <position position="183"/>
    </location>
    <ligand>
        <name>heme c</name>
        <dbReference type="ChEBI" id="CHEBI:61717"/>
        <label>2</label>
    </ligand>
</feature>
<keyword evidence="10 14" id="KW-0408">Iron</keyword>
<comment type="subunit">
    <text evidence="2 14">Heterodimer of SoxA and SoxX.</text>
</comment>
<dbReference type="SUPFAM" id="SSF46626">
    <property type="entry name" value="Cytochrome c"/>
    <property type="match status" value="2"/>
</dbReference>
<dbReference type="GO" id="GO:0019417">
    <property type="term" value="P:sulfur oxidation"/>
    <property type="evidence" value="ECO:0007669"/>
    <property type="project" value="InterPro"/>
</dbReference>
<dbReference type="GO" id="GO:0016740">
    <property type="term" value="F:transferase activity"/>
    <property type="evidence" value="ECO:0007669"/>
    <property type="project" value="UniProtKB-KW"/>
</dbReference>
<keyword evidence="4 14" id="KW-0349">Heme</keyword>
<feature type="binding site" description="covalent" evidence="16">
    <location>
        <position position="79"/>
    </location>
    <ligand>
        <name>heme c</name>
        <dbReference type="ChEBI" id="CHEBI:61717"/>
        <label>1</label>
    </ligand>
</feature>
<dbReference type="InterPro" id="IPR009056">
    <property type="entry name" value="Cyt_c-like_dom"/>
</dbReference>
<dbReference type="GO" id="GO:0070069">
    <property type="term" value="C:cytochrome complex"/>
    <property type="evidence" value="ECO:0007669"/>
    <property type="project" value="InterPro"/>
</dbReference>
<evidence type="ECO:0000256" key="1">
    <source>
        <dbReference type="ARBA" id="ARBA00004418"/>
    </source>
</evidence>
<evidence type="ECO:0000256" key="14">
    <source>
        <dbReference type="PIRNR" id="PIRNR038455"/>
    </source>
</evidence>
<comment type="similarity">
    <text evidence="11 14">Belongs to the SoxA family.</text>
</comment>
<feature type="binding site" description="axial binding residue" evidence="17">
    <location>
        <position position="117"/>
    </location>
    <ligand>
        <name>heme c</name>
        <dbReference type="ChEBI" id="CHEBI:61717"/>
        <label>1</label>
    </ligand>
    <ligandPart>
        <name>Fe</name>
        <dbReference type="ChEBI" id="CHEBI:18248"/>
    </ligandPart>
</feature>
<dbReference type="GO" id="GO:0042597">
    <property type="term" value="C:periplasmic space"/>
    <property type="evidence" value="ECO:0007669"/>
    <property type="project" value="UniProtKB-SubCell"/>
</dbReference>
<evidence type="ECO:0000256" key="11">
    <source>
        <dbReference type="ARBA" id="ARBA00025746"/>
    </source>
</evidence>
<dbReference type="InterPro" id="IPR025710">
    <property type="entry name" value="SoxA"/>
</dbReference>
<protein>
    <recommendedName>
        <fullName evidence="14">SoxAX cytochrome complex subunit A</fullName>
        <ecNumber evidence="14">2.8.5.2</ecNumber>
    </recommendedName>
    <alternativeName>
        <fullName evidence="14">Protein SoxA</fullName>
    </alternativeName>
    <alternativeName>
        <fullName evidence="14">Sulfur oxidizing protein A</fullName>
    </alternativeName>
    <alternativeName>
        <fullName evidence="14">Thiosulfate-oxidizing multienzyme system protein SoxA</fullName>
    </alternativeName>
</protein>
<dbReference type="NCBIfam" id="TIGR04484">
    <property type="entry name" value="thiosulf_SoxA"/>
    <property type="match status" value="1"/>
</dbReference>
<comment type="catalytic activity">
    <reaction evidence="12 14">
        <text>L-cysteinyl-[SoxY protein] + thiosulfate + 2 Fe(III)-[cytochrome c] = S-sulfosulfanyl-L-cysteinyl-[SoxY protein] + 2 Fe(II)-[cytochrome c] + 2 H(+)</text>
        <dbReference type="Rhea" id="RHEA:56720"/>
        <dbReference type="Rhea" id="RHEA-COMP:10350"/>
        <dbReference type="Rhea" id="RHEA-COMP:14328"/>
        <dbReference type="Rhea" id="RHEA-COMP:14399"/>
        <dbReference type="Rhea" id="RHEA-COMP:14691"/>
        <dbReference type="ChEBI" id="CHEBI:15378"/>
        <dbReference type="ChEBI" id="CHEBI:29033"/>
        <dbReference type="ChEBI" id="CHEBI:29034"/>
        <dbReference type="ChEBI" id="CHEBI:29950"/>
        <dbReference type="ChEBI" id="CHEBI:33542"/>
        <dbReference type="ChEBI" id="CHEBI:139321"/>
        <dbReference type="EC" id="2.8.5.2"/>
    </reaction>
</comment>
<comment type="subcellular location">
    <subcellularLocation>
        <location evidence="1 14">Periplasm</location>
    </subcellularLocation>
</comment>
<feature type="active site" description="Cysteine persulfide intermediate" evidence="15">
    <location>
        <position position="225"/>
    </location>
</feature>
<keyword evidence="5 14" id="KW-0808">Transferase</keyword>
<comment type="caution">
    <text evidence="19">The sequence shown here is derived from an EMBL/GenBank/DDBJ whole genome shotgun (WGS) entry which is preliminary data.</text>
</comment>
<comment type="cofactor">
    <cofactor evidence="16">
        <name>heme</name>
        <dbReference type="ChEBI" id="CHEBI:30413"/>
    </cofactor>
    <text evidence="16">Binds 2 heme groups per subunit.</text>
</comment>
<dbReference type="EMBL" id="JAEQMY010000081">
    <property type="protein sequence ID" value="MBL0407427.1"/>
    <property type="molecule type" value="Genomic_DNA"/>
</dbReference>
<proteinExistence type="inferred from homology"/>
<comment type="catalytic activity">
    <reaction evidence="13 14">
        <text>S-sulfanyl-L-cysteinyl-[SoxY protein] + thiosulfate + 2 Fe(III)-[cytochrome c] = S-(2-sulfodisulfanyl)-L-cysteinyl-[SoxY protein] + 2 Fe(II)-[cytochrome c] + 2 H(+)</text>
        <dbReference type="Rhea" id="RHEA:51224"/>
        <dbReference type="Rhea" id="RHEA-COMP:10350"/>
        <dbReference type="Rhea" id="RHEA-COMP:14399"/>
        <dbReference type="Rhea" id="RHEA-COMP:14689"/>
        <dbReference type="Rhea" id="RHEA-COMP:14690"/>
        <dbReference type="ChEBI" id="CHEBI:15378"/>
        <dbReference type="ChEBI" id="CHEBI:29033"/>
        <dbReference type="ChEBI" id="CHEBI:29034"/>
        <dbReference type="ChEBI" id="CHEBI:33542"/>
        <dbReference type="ChEBI" id="CHEBI:61963"/>
        <dbReference type="ChEBI" id="CHEBI:140664"/>
        <dbReference type="EC" id="2.8.5.2"/>
    </reaction>
</comment>
<evidence type="ECO:0000256" key="6">
    <source>
        <dbReference type="ARBA" id="ARBA00022723"/>
    </source>
</evidence>
<reference evidence="19" key="1">
    <citation type="submission" date="2021-01" db="EMBL/GenBank/DDBJ databases">
        <title>Microvirga sp.</title>
        <authorList>
            <person name="Kim M.K."/>
        </authorList>
    </citation>
    <scope>NUCLEOTIDE SEQUENCE</scope>
    <source>
        <strain evidence="19">5420S-16</strain>
    </source>
</reference>
<keyword evidence="6 14" id="KW-0479">Metal-binding</keyword>
<feature type="binding site" description="axial binding residue" evidence="17">
    <location>
        <position position="225"/>
    </location>
    <ligand>
        <name>heme c</name>
        <dbReference type="ChEBI" id="CHEBI:61717"/>
        <label>2</label>
    </ligand>
    <ligandPart>
        <name>Fe</name>
        <dbReference type="ChEBI" id="CHEBI:18248"/>
    </ligandPart>
</feature>
<feature type="binding site" evidence="16">
    <location>
        <position position="221"/>
    </location>
    <ligand>
        <name>substrate</name>
    </ligand>
</feature>
<keyword evidence="9 14" id="KW-0249">Electron transport</keyword>
<dbReference type="Pfam" id="PF21342">
    <property type="entry name" value="SoxA-TsdA_cyt-c"/>
    <property type="match status" value="2"/>
</dbReference>
<dbReference type="RefSeq" id="WP_202064673.1">
    <property type="nucleotide sequence ID" value="NZ_JAEQMY010000081.1"/>
</dbReference>
<evidence type="ECO:0000256" key="13">
    <source>
        <dbReference type="ARBA" id="ARBA00048423"/>
    </source>
</evidence>
<organism evidence="19 20">
    <name type="scientific">Microvirga aerilata</name>
    <dbReference type="NCBI Taxonomy" id="670292"/>
    <lineage>
        <taxon>Bacteria</taxon>
        <taxon>Pseudomonadati</taxon>
        <taxon>Pseudomonadota</taxon>
        <taxon>Alphaproteobacteria</taxon>
        <taxon>Hyphomicrobiales</taxon>
        <taxon>Methylobacteriaceae</taxon>
        <taxon>Microvirga</taxon>
    </lineage>
</organism>
<feature type="domain" description="Cytochrome c" evidence="18">
    <location>
        <begin position="63"/>
        <end position="150"/>
    </location>
</feature>
<dbReference type="GO" id="GO:0020037">
    <property type="term" value="F:heme binding"/>
    <property type="evidence" value="ECO:0007669"/>
    <property type="project" value="InterPro"/>
</dbReference>
<feature type="binding site" description="axial binding residue" evidence="17">
    <location>
        <position position="184"/>
    </location>
    <ligand>
        <name>heme c</name>
        <dbReference type="ChEBI" id="CHEBI:61717"/>
        <label>2</label>
    </ligand>
    <ligandPart>
        <name>Fe</name>
        <dbReference type="ChEBI" id="CHEBI:18248"/>
    </ligandPart>
</feature>
<dbReference type="Proteomes" id="UP000605848">
    <property type="component" value="Unassembled WGS sequence"/>
</dbReference>
<dbReference type="EC" id="2.8.5.2" evidence="14"/>
<evidence type="ECO:0000259" key="18">
    <source>
        <dbReference type="Pfam" id="PF21342"/>
    </source>
</evidence>
<evidence type="ECO:0000256" key="5">
    <source>
        <dbReference type="ARBA" id="ARBA00022679"/>
    </source>
</evidence>
<evidence type="ECO:0000256" key="8">
    <source>
        <dbReference type="ARBA" id="ARBA00022764"/>
    </source>
</evidence>
<keyword evidence="8 14" id="KW-0574">Periplasm</keyword>
<dbReference type="GO" id="GO:0046872">
    <property type="term" value="F:metal ion binding"/>
    <property type="evidence" value="ECO:0007669"/>
    <property type="project" value="UniProtKB-KW"/>
</dbReference>
<name>A0A936ZHS3_9HYPH</name>
<evidence type="ECO:0000313" key="20">
    <source>
        <dbReference type="Proteomes" id="UP000605848"/>
    </source>
</evidence>
<dbReference type="GO" id="GO:0009055">
    <property type="term" value="F:electron transfer activity"/>
    <property type="evidence" value="ECO:0007669"/>
    <property type="project" value="InterPro"/>
</dbReference>
<keyword evidence="7" id="KW-0732">Signal</keyword>
<evidence type="ECO:0000256" key="7">
    <source>
        <dbReference type="ARBA" id="ARBA00022729"/>
    </source>
</evidence>
<evidence type="ECO:0000256" key="16">
    <source>
        <dbReference type="PIRSR" id="PIRSR038455-2"/>
    </source>
</evidence>
<dbReference type="GO" id="GO:0016669">
    <property type="term" value="F:oxidoreductase activity, acting on a sulfur group of donors, cytochrome as acceptor"/>
    <property type="evidence" value="ECO:0007669"/>
    <property type="project" value="InterPro"/>
</dbReference>
<evidence type="ECO:0000256" key="17">
    <source>
        <dbReference type="PIRSR" id="PIRSR038455-3"/>
    </source>
</evidence>
<dbReference type="AlphaFoldDB" id="A0A936ZHS3"/>
<evidence type="ECO:0000313" key="19">
    <source>
        <dbReference type="EMBL" id="MBL0407427.1"/>
    </source>
</evidence>
<dbReference type="Gene3D" id="1.10.760.10">
    <property type="entry name" value="Cytochrome c-like domain"/>
    <property type="match status" value="2"/>
</dbReference>
<evidence type="ECO:0000256" key="2">
    <source>
        <dbReference type="ARBA" id="ARBA00011530"/>
    </source>
</evidence>
<sequence>MRGVLKGFALTAGFGGALGICISLAIAQAPPSERKSGFEFMSPESQATQQDDFSNPGMLWVAEGEALWNAKAGATGRSCAECHGDAAVSMKGVAARYPVFFAGSGRPIDLQSRINVCRKTNQDTTPFPLESRELLALSAFIGRQSRGMPITTGEDKRLDPFRARGQELYEQRQGQLNFSCANCHDNNWGRRLASSVIPQSHPTGYPLYRLEWQGLGSLQRRLRNCMIGVRAEPYPYGSQEYVELELFLMTRAMGMPLETPAVRP</sequence>
<gene>
    <name evidence="19" type="primary">soxA</name>
    <name evidence="19" type="ORF">JKG68_26260</name>
</gene>
<dbReference type="InterPro" id="IPR036909">
    <property type="entry name" value="Cyt_c-like_dom_sf"/>
</dbReference>
<feature type="binding site" description="axial binding residue" evidence="17">
    <location>
        <position position="83"/>
    </location>
    <ligand>
        <name>heme c</name>
        <dbReference type="ChEBI" id="CHEBI:61717"/>
        <label>1</label>
    </ligand>
    <ligandPart>
        <name>Fe</name>
        <dbReference type="ChEBI" id="CHEBI:18248"/>
    </ligandPart>
</feature>
<accession>A0A936ZHS3</accession>
<feature type="binding site" description="covalent" evidence="16">
    <location>
        <position position="180"/>
    </location>
    <ligand>
        <name>heme c</name>
        <dbReference type="ChEBI" id="CHEBI:61717"/>
        <label>2</label>
    </ligand>
</feature>
<keyword evidence="20" id="KW-1185">Reference proteome</keyword>
<evidence type="ECO:0000256" key="10">
    <source>
        <dbReference type="ARBA" id="ARBA00023004"/>
    </source>
</evidence>